<accession>A0A1E3NXF8</accession>
<dbReference type="GO" id="GO:0004674">
    <property type="term" value="F:protein serine/threonine kinase activity"/>
    <property type="evidence" value="ECO:0007669"/>
    <property type="project" value="TreeGrafter"/>
</dbReference>
<dbReference type="Pfam" id="PF00069">
    <property type="entry name" value="Pkinase"/>
    <property type="match status" value="1"/>
</dbReference>
<dbReference type="PROSITE" id="PS00108">
    <property type="entry name" value="PROTEIN_KINASE_ST"/>
    <property type="match status" value="1"/>
</dbReference>
<dbReference type="STRING" id="683960.A0A1E3NXF8"/>
<dbReference type="AlphaFoldDB" id="A0A1E3NXF8"/>
<dbReference type="OrthoDB" id="2018507at2759"/>
<feature type="domain" description="Protein kinase" evidence="2">
    <location>
        <begin position="17"/>
        <end position="289"/>
    </location>
</feature>
<feature type="non-terminal residue" evidence="3">
    <location>
        <position position="301"/>
    </location>
</feature>
<keyword evidence="4" id="KW-1185">Reference proteome</keyword>
<dbReference type="GO" id="GO:0005737">
    <property type="term" value="C:cytoplasm"/>
    <property type="evidence" value="ECO:0007669"/>
    <property type="project" value="TreeGrafter"/>
</dbReference>
<dbReference type="InterPro" id="IPR011009">
    <property type="entry name" value="Kinase-like_dom_sf"/>
</dbReference>
<dbReference type="EMBL" id="KV454212">
    <property type="protein sequence ID" value="ODQ57881.1"/>
    <property type="molecule type" value="Genomic_DNA"/>
</dbReference>
<name>A0A1E3NXF8_WICAA</name>
<dbReference type="GeneID" id="30199336"/>
<gene>
    <name evidence="3" type="ORF">WICANDRAFT_33608</name>
</gene>
<protein>
    <recommendedName>
        <fullName evidence="2">Protein kinase domain-containing protein</fullName>
    </recommendedName>
</protein>
<dbReference type="GO" id="GO:0007015">
    <property type="term" value="P:actin filament organization"/>
    <property type="evidence" value="ECO:0007669"/>
    <property type="project" value="TreeGrafter"/>
</dbReference>
<dbReference type="PANTHER" id="PTHR22967:SF65">
    <property type="entry name" value="SERINE_THREONINE-PROTEIN KINASE AKL1"/>
    <property type="match status" value="1"/>
</dbReference>
<dbReference type="InterPro" id="IPR008271">
    <property type="entry name" value="Ser/Thr_kinase_AS"/>
</dbReference>
<dbReference type="Proteomes" id="UP000094112">
    <property type="component" value="Unassembled WGS sequence"/>
</dbReference>
<dbReference type="PANTHER" id="PTHR22967">
    <property type="entry name" value="SERINE/THREONINE PROTEIN KINASE"/>
    <property type="match status" value="1"/>
</dbReference>
<evidence type="ECO:0000256" key="1">
    <source>
        <dbReference type="ARBA" id="ARBA00022741"/>
    </source>
</evidence>
<sequence>MEKLSPGTKLQVGSHETEIVKYLAEGGFAHIYTVKQTPVEDGLEIACLKRVIVKTKPELNLLRKEVDTMKKLANNKYVVKYYDSNAQKLEDGTYEVLLLMEYCPNKSLLDLMNQHLKTKLSTDQILKIMFEISVAVSSMHYMNLIHRDLKVENVLINANNDFKLADFGSTSGFIAPPKSQEEFQAIAHDILYQTTPQYRAPEMIDLYKNVSIDYKSDIWALGVFLYKLMYYTTPFEAQGELAILHGFFQFPPAPKYPSRLKNLIIIMLQVDVNLRPNIYQVVYELCDILGKEVPIKDYYGL</sequence>
<dbReference type="PROSITE" id="PS50011">
    <property type="entry name" value="PROTEIN_KINASE_DOM"/>
    <property type="match status" value="1"/>
</dbReference>
<evidence type="ECO:0000313" key="3">
    <source>
        <dbReference type="EMBL" id="ODQ57881.1"/>
    </source>
</evidence>
<evidence type="ECO:0000313" key="4">
    <source>
        <dbReference type="Proteomes" id="UP000094112"/>
    </source>
</evidence>
<reference evidence="3 4" key="1">
    <citation type="journal article" date="2016" name="Proc. Natl. Acad. Sci. U.S.A.">
        <title>Comparative genomics of biotechnologically important yeasts.</title>
        <authorList>
            <person name="Riley R."/>
            <person name="Haridas S."/>
            <person name="Wolfe K.H."/>
            <person name="Lopes M.R."/>
            <person name="Hittinger C.T."/>
            <person name="Goeker M."/>
            <person name="Salamov A.A."/>
            <person name="Wisecaver J.H."/>
            <person name="Long T.M."/>
            <person name="Calvey C.H."/>
            <person name="Aerts A.L."/>
            <person name="Barry K.W."/>
            <person name="Choi C."/>
            <person name="Clum A."/>
            <person name="Coughlan A.Y."/>
            <person name="Deshpande S."/>
            <person name="Douglass A.P."/>
            <person name="Hanson S.J."/>
            <person name="Klenk H.-P."/>
            <person name="LaButti K.M."/>
            <person name="Lapidus A."/>
            <person name="Lindquist E.A."/>
            <person name="Lipzen A.M."/>
            <person name="Meier-Kolthoff J.P."/>
            <person name="Ohm R.A."/>
            <person name="Otillar R.P."/>
            <person name="Pangilinan J.L."/>
            <person name="Peng Y."/>
            <person name="Rokas A."/>
            <person name="Rosa C.A."/>
            <person name="Scheuner C."/>
            <person name="Sibirny A.A."/>
            <person name="Slot J.C."/>
            <person name="Stielow J.B."/>
            <person name="Sun H."/>
            <person name="Kurtzman C.P."/>
            <person name="Blackwell M."/>
            <person name="Grigoriev I.V."/>
            <person name="Jeffries T.W."/>
        </authorList>
    </citation>
    <scope>NUCLEOTIDE SEQUENCE [LARGE SCALE GENOMIC DNA]</scope>
    <source>
        <strain evidence="4">ATCC 58044 / CBS 1984 / NCYC 433 / NRRL Y-366-8</strain>
    </source>
</reference>
<dbReference type="GO" id="GO:0000147">
    <property type="term" value="P:actin cortical patch assembly"/>
    <property type="evidence" value="ECO:0007669"/>
    <property type="project" value="TreeGrafter"/>
</dbReference>
<dbReference type="SUPFAM" id="SSF56112">
    <property type="entry name" value="Protein kinase-like (PK-like)"/>
    <property type="match status" value="1"/>
</dbReference>
<keyword evidence="1" id="KW-0547">Nucleotide-binding</keyword>
<dbReference type="Gene3D" id="1.10.510.10">
    <property type="entry name" value="Transferase(Phosphotransferase) domain 1"/>
    <property type="match status" value="1"/>
</dbReference>
<organism evidence="3 4">
    <name type="scientific">Wickerhamomyces anomalus (strain ATCC 58044 / CBS 1984 / NCYC 433 / NRRL Y-366-8)</name>
    <name type="common">Yeast</name>
    <name type="synonym">Hansenula anomala</name>
    <dbReference type="NCBI Taxonomy" id="683960"/>
    <lineage>
        <taxon>Eukaryota</taxon>
        <taxon>Fungi</taxon>
        <taxon>Dikarya</taxon>
        <taxon>Ascomycota</taxon>
        <taxon>Saccharomycotina</taxon>
        <taxon>Saccharomycetes</taxon>
        <taxon>Phaffomycetales</taxon>
        <taxon>Wickerhamomycetaceae</taxon>
        <taxon>Wickerhamomyces</taxon>
    </lineage>
</organism>
<proteinExistence type="predicted"/>
<dbReference type="RefSeq" id="XP_019037088.1">
    <property type="nucleotide sequence ID" value="XM_019182090.1"/>
</dbReference>
<dbReference type="GO" id="GO:0005524">
    <property type="term" value="F:ATP binding"/>
    <property type="evidence" value="ECO:0007669"/>
    <property type="project" value="InterPro"/>
</dbReference>
<dbReference type="SMART" id="SM00220">
    <property type="entry name" value="S_TKc"/>
    <property type="match status" value="1"/>
</dbReference>
<dbReference type="InterPro" id="IPR000719">
    <property type="entry name" value="Prot_kinase_dom"/>
</dbReference>
<evidence type="ECO:0000259" key="2">
    <source>
        <dbReference type="PROSITE" id="PS50011"/>
    </source>
</evidence>